<sequence>MTAPTASPPSPIWAAAASYAVSYLAARLRHRTWTIRFTANVPVSVTRTMSHADGDPSTPRAAHALLDSTQSLK</sequence>
<keyword evidence="1" id="KW-0472">Membrane</keyword>
<evidence type="ECO:0000256" key="1">
    <source>
        <dbReference type="SAM" id="Phobius"/>
    </source>
</evidence>
<name>A0A9W6KX08_9ACTN</name>
<evidence type="ECO:0000313" key="3">
    <source>
        <dbReference type="Proteomes" id="UP001143480"/>
    </source>
</evidence>
<feature type="transmembrane region" description="Helical" evidence="1">
    <location>
        <begin position="12"/>
        <end position="28"/>
    </location>
</feature>
<evidence type="ECO:0000313" key="2">
    <source>
        <dbReference type="EMBL" id="GLL08812.1"/>
    </source>
</evidence>
<protein>
    <submittedName>
        <fullName evidence="2">Uncharacterized protein</fullName>
    </submittedName>
</protein>
<keyword evidence="3" id="KW-1185">Reference proteome</keyword>
<organism evidence="2 3">
    <name type="scientific">Dactylosporangium matsuzakiense</name>
    <dbReference type="NCBI Taxonomy" id="53360"/>
    <lineage>
        <taxon>Bacteria</taxon>
        <taxon>Bacillati</taxon>
        <taxon>Actinomycetota</taxon>
        <taxon>Actinomycetes</taxon>
        <taxon>Micromonosporales</taxon>
        <taxon>Micromonosporaceae</taxon>
        <taxon>Dactylosporangium</taxon>
    </lineage>
</organism>
<gene>
    <name evidence="2" type="ORF">GCM10017581_105900</name>
</gene>
<dbReference type="AlphaFoldDB" id="A0A9W6KX08"/>
<reference evidence="2" key="1">
    <citation type="journal article" date="2014" name="Int. J. Syst. Evol. Microbiol.">
        <title>Complete genome sequence of Corynebacterium casei LMG S-19264T (=DSM 44701T), isolated from a smear-ripened cheese.</title>
        <authorList>
            <consortium name="US DOE Joint Genome Institute (JGI-PGF)"/>
            <person name="Walter F."/>
            <person name="Albersmeier A."/>
            <person name="Kalinowski J."/>
            <person name="Ruckert C."/>
        </authorList>
    </citation>
    <scope>NUCLEOTIDE SEQUENCE</scope>
    <source>
        <strain evidence="2">VKM Ac-1321</strain>
    </source>
</reference>
<accession>A0A9W6KX08</accession>
<reference evidence="2" key="2">
    <citation type="submission" date="2023-01" db="EMBL/GenBank/DDBJ databases">
        <authorList>
            <person name="Sun Q."/>
            <person name="Evtushenko L."/>
        </authorList>
    </citation>
    <scope>NUCLEOTIDE SEQUENCE</scope>
    <source>
        <strain evidence="2">VKM Ac-1321</strain>
    </source>
</reference>
<dbReference type="Proteomes" id="UP001143480">
    <property type="component" value="Unassembled WGS sequence"/>
</dbReference>
<keyword evidence="1" id="KW-0812">Transmembrane</keyword>
<keyword evidence="1" id="KW-1133">Transmembrane helix</keyword>
<proteinExistence type="predicted"/>
<dbReference type="EMBL" id="BSFP01000213">
    <property type="protein sequence ID" value="GLL08812.1"/>
    <property type="molecule type" value="Genomic_DNA"/>
</dbReference>
<comment type="caution">
    <text evidence="2">The sequence shown here is derived from an EMBL/GenBank/DDBJ whole genome shotgun (WGS) entry which is preliminary data.</text>
</comment>